<evidence type="ECO:0000313" key="2">
    <source>
        <dbReference type="Proteomes" id="UP000438429"/>
    </source>
</evidence>
<evidence type="ECO:0008006" key="3">
    <source>
        <dbReference type="Google" id="ProtNLM"/>
    </source>
</evidence>
<dbReference type="Proteomes" id="UP000438429">
    <property type="component" value="Unassembled WGS sequence"/>
</dbReference>
<dbReference type="EMBL" id="VEVO01000019">
    <property type="protein sequence ID" value="KAF0026160.1"/>
    <property type="molecule type" value="Genomic_DNA"/>
</dbReference>
<proteinExistence type="predicted"/>
<reference evidence="1 2" key="1">
    <citation type="submission" date="2019-06" db="EMBL/GenBank/DDBJ databases">
        <title>Draft genomes of female and male turbot (Scophthalmus maximus).</title>
        <authorList>
            <person name="Xu H."/>
            <person name="Xu X.-W."/>
            <person name="Shao C."/>
            <person name="Chen S."/>
        </authorList>
    </citation>
    <scope>NUCLEOTIDE SEQUENCE [LARGE SCALE GENOMIC DNA]</scope>
    <source>
        <strain evidence="1">Ysfricsl-2016a</strain>
        <tissue evidence="1">Blood</tissue>
    </source>
</reference>
<accession>A0A6A4S3C6</accession>
<protein>
    <recommendedName>
        <fullName evidence="3">BED-type domain-containing protein</fullName>
    </recommendedName>
</protein>
<dbReference type="AlphaFoldDB" id="A0A6A4S3C6"/>
<sequence length="108" mass="12585">METDTNERKAAEDYYKYWLDHLEMDSKFQMCRESCKQVATKSSSMTNLYHHLQQRHKPQYEECVKRCACNPELEAFAAFCTETNATTGLEYGTRVNLVVWGDSSTQII</sequence>
<evidence type="ECO:0000313" key="1">
    <source>
        <dbReference type="EMBL" id="KAF0026160.1"/>
    </source>
</evidence>
<name>A0A6A4S3C6_SCOMX</name>
<gene>
    <name evidence="1" type="ORF">F2P81_020897</name>
</gene>
<organism evidence="1 2">
    <name type="scientific">Scophthalmus maximus</name>
    <name type="common">Turbot</name>
    <name type="synonym">Psetta maxima</name>
    <dbReference type="NCBI Taxonomy" id="52904"/>
    <lineage>
        <taxon>Eukaryota</taxon>
        <taxon>Metazoa</taxon>
        <taxon>Chordata</taxon>
        <taxon>Craniata</taxon>
        <taxon>Vertebrata</taxon>
        <taxon>Euteleostomi</taxon>
        <taxon>Actinopterygii</taxon>
        <taxon>Neopterygii</taxon>
        <taxon>Teleostei</taxon>
        <taxon>Neoteleostei</taxon>
        <taxon>Acanthomorphata</taxon>
        <taxon>Carangaria</taxon>
        <taxon>Pleuronectiformes</taxon>
        <taxon>Pleuronectoidei</taxon>
        <taxon>Scophthalmidae</taxon>
        <taxon>Scophthalmus</taxon>
    </lineage>
</organism>
<comment type="caution">
    <text evidence="1">The sequence shown here is derived from an EMBL/GenBank/DDBJ whole genome shotgun (WGS) entry which is preliminary data.</text>
</comment>